<reference evidence="5 6" key="1">
    <citation type="submission" date="2021-01" db="EMBL/GenBank/DDBJ databases">
        <title>Genomic Encyclopedia of Type Strains, Phase IV (KMG-IV): sequencing the most valuable type-strain genomes for metagenomic binning, comparative biology and taxonomic classification.</title>
        <authorList>
            <person name="Goeker M."/>
        </authorList>
    </citation>
    <scope>NUCLEOTIDE SEQUENCE [LARGE SCALE GENOMIC DNA]</scope>
    <source>
        <strain evidence="5 6">DSM 23711</strain>
    </source>
</reference>
<dbReference type="InterPro" id="IPR046335">
    <property type="entry name" value="LacI/GalR-like_sensor"/>
</dbReference>
<sequence>MTSKYQVIKQAIKSKILEGTLAPHQKLSSENDMIKEYGVSRHTVRLAIGELANEGWLYKVQGSGTYCADRSKTKSLRQPNNNIAIITTYISEYIFPSIIRGAESYLSKHGYNVTIFNTNNDYNQEKQVLEIILTGNYAGVIIEPTKSSSASPNLHLYLSLEREMIPYLMINAFYHELEPTTIVLDDEKGGFIQAEHLIKLGHRDIVAIFKTDDMQGSKRLKGFIKAHRMYDIPINTSNIISYNTQNRYSKPVEKLEALLDSNMQTPTGIVCYNDQLVLELLDVLRKRDLQVPRDISIVGYDDSSLSEVSEVKLTTVKHPKSKMGYEAAQLLVEMIKNRNGSGKKSTESIVYEPELFIRTSTKRVGKFQEELLEGKFESPIGSK</sequence>
<dbReference type="InterPro" id="IPR036390">
    <property type="entry name" value="WH_DNA-bd_sf"/>
</dbReference>
<keyword evidence="6" id="KW-1185">Reference proteome</keyword>
<dbReference type="SMART" id="SM00345">
    <property type="entry name" value="HTH_GNTR"/>
    <property type="match status" value="1"/>
</dbReference>
<protein>
    <submittedName>
        <fullName evidence="5">GntR family transcriptional regulator of arabinose operon</fullName>
    </submittedName>
</protein>
<dbReference type="Pfam" id="PF13377">
    <property type="entry name" value="Peripla_BP_3"/>
    <property type="match status" value="1"/>
</dbReference>
<accession>A0ABS2MXR6</accession>
<dbReference type="InterPro" id="IPR033532">
    <property type="entry name" value="AraR_ligand_bind_dom"/>
</dbReference>
<dbReference type="CDD" id="cd07377">
    <property type="entry name" value="WHTH_GntR"/>
    <property type="match status" value="1"/>
</dbReference>
<dbReference type="CDD" id="cd01541">
    <property type="entry name" value="PBP1_AraR"/>
    <property type="match status" value="1"/>
</dbReference>
<dbReference type="InterPro" id="IPR000524">
    <property type="entry name" value="Tscrpt_reg_HTH_GntR"/>
</dbReference>
<dbReference type="InterPro" id="IPR036388">
    <property type="entry name" value="WH-like_DNA-bd_sf"/>
</dbReference>
<dbReference type="EMBL" id="JAFBDR010000004">
    <property type="protein sequence ID" value="MBM7570688.1"/>
    <property type="molecule type" value="Genomic_DNA"/>
</dbReference>
<evidence type="ECO:0000313" key="6">
    <source>
        <dbReference type="Proteomes" id="UP001296943"/>
    </source>
</evidence>
<proteinExistence type="predicted"/>
<dbReference type="PROSITE" id="PS50949">
    <property type="entry name" value="HTH_GNTR"/>
    <property type="match status" value="1"/>
</dbReference>
<keyword evidence="2" id="KW-0238">DNA-binding</keyword>
<dbReference type="Proteomes" id="UP001296943">
    <property type="component" value="Unassembled WGS sequence"/>
</dbReference>
<dbReference type="RefSeq" id="WP_204498094.1">
    <property type="nucleotide sequence ID" value="NZ_JAFBDR010000004.1"/>
</dbReference>
<name>A0ABS2MXR6_9BACI</name>
<evidence type="ECO:0000256" key="3">
    <source>
        <dbReference type="ARBA" id="ARBA00023163"/>
    </source>
</evidence>
<organism evidence="5 6">
    <name type="scientific">Aquibacillus albus</name>
    <dbReference type="NCBI Taxonomy" id="1168171"/>
    <lineage>
        <taxon>Bacteria</taxon>
        <taxon>Bacillati</taxon>
        <taxon>Bacillota</taxon>
        <taxon>Bacilli</taxon>
        <taxon>Bacillales</taxon>
        <taxon>Bacillaceae</taxon>
        <taxon>Aquibacillus</taxon>
    </lineage>
</organism>
<evidence type="ECO:0000256" key="1">
    <source>
        <dbReference type="ARBA" id="ARBA00023015"/>
    </source>
</evidence>
<evidence type="ECO:0000259" key="4">
    <source>
        <dbReference type="PROSITE" id="PS50949"/>
    </source>
</evidence>
<comment type="caution">
    <text evidence="5">The sequence shown here is derived from an EMBL/GenBank/DDBJ whole genome shotgun (WGS) entry which is preliminary data.</text>
</comment>
<dbReference type="Gene3D" id="3.40.50.2300">
    <property type="match status" value="2"/>
</dbReference>
<dbReference type="PRINTS" id="PR00035">
    <property type="entry name" value="HTHGNTR"/>
</dbReference>
<dbReference type="PANTHER" id="PTHR30146">
    <property type="entry name" value="LACI-RELATED TRANSCRIPTIONAL REPRESSOR"/>
    <property type="match status" value="1"/>
</dbReference>
<dbReference type="SUPFAM" id="SSF53822">
    <property type="entry name" value="Periplasmic binding protein-like I"/>
    <property type="match status" value="1"/>
</dbReference>
<keyword evidence="3" id="KW-0804">Transcription</keyword>
<feature type="domain" description="HTH gntR-type" evidence="4">
    <location>
        <begin position="2"/>
        <end position="70"/>
    </location>
</feature>
<dbReference type="SUPFAM" id="SSF46785">
    <property type="entry name" value="Winged helix' DNA-binding domain"/>
    <property type="match status" value="1"/>
</dbReference>
<dbReference type="Pfam" id="PF00392">
    <property type="entry name" value="GntR"/>
    <property type="match status" value="1"/>
</dbReference>
<evidence type="ECO:0000256" key="2">
    <source>
        <dbReference type="ARBA" id="ARBA00023125"/>
    </source>
</evidence>
<dbReference type="InterPro" id="IPR028082">
    <property type="entry name" value="Peripla_BP_I"/>
</dbReference>
<keyword evidence="1" id="KW-0805">Transcription regulation</keyword>
<dbReference type="Gene3D" id="1.10.10.10">
    <property type="entry name" value="Winged helix-like DNA-binding domain superfamily/Winged helix DNA-binding domain"/>
    <property type="match status" value="1"/>
</dbReference>
<gene>
    <name evidence="5" type="ORF">JOC48_001166</name>
</gene>
<dbReference type="PANTHER" id="PTHR30146:SF150">
    <property type="entry name" value="ARABINOSE METABOLISM TRANSCRIPTIONAL REPRESSOR"/>
    <property type="match status" value="1"/>
</dbReference>
<evidence type="ECO:0000313" key="5">
    <source>
        <dbReference type="EMBL" id="MBM7570688.1"/>
    </source>
</evidence>